<dbReference type="InterPro" id="IPR041668">
    <property type="entry name" value="Rh5_CC"/>
</dbReference>
<feature type="coiled-coil region" evidence="1">
    <location>
        <begin position="511"/>
        <end position="538"/>
    </location>
</feature>
<evidence type="ECO:0000313" key="5">
    <source>
        <dbReference type="EMBL" id="AFM44722.1"/>
    </source>
</evidence>
<dbReference type="Pfam" id="PF18515">
    <property type="entry name" value="Rh5"/>
    <property type="match status" value="1"/>
</dbReference>
<accession>I6QQT6</accession>
<reference evidence="5" key="2">
    <citation type="submission" date="2012-01" db="EMBL/GenBank/DDBJ databases">
        <authorList>
            <person name="Tachibana S.-I."/>
            <person name="Sullivan S.A."/>
            <person name="Barnwell J.W."/>
            <person name="Carlton J.M."/>
            <person name="Tanabe K."/>
        </authorList>
    </citation>
    <scope>NUCLEOTIDE SEQUENCE</scope>
    <source>
        <strain evidence="5">Berok</strain>
    </source>
</reference>
<reference evidence="5" key="1">
    <citation type="journal article" date="2012" name="Nat. Genet.">
        <title>Plasmodium cynomolgi genome sequences provide insight into Plasmodium vivax and the monkey malaria clade.</title>
        <authorList>
            <person name="Tachibana S."/>
            <person name="Sullivan S.A."/>
            <person name="Kawai S."/>
            <person name="Nakamura S."/>
            <person name="Kim H.R."/>
            <person name="Goto N."/>
            <person name="Arisue N."/>
            <person name="Palacpac N.M.Q."/>
            <person name="Honma H."/>
            <person name="Yagi M."/>
            <person name="Tougan T."/>
            <person name="Katakai Y."/>
            <person name="Kaneko O."/>
            <person name="Mita T."/>
            <person name="Kita K."/>
            <person name="Yasutomi Y."/>
            <person name="Sutton P.L."/>
            <person name="Shakhbatyan R."/>
            <person name="Horii T."/>
            <person name="Yasunaga T."/>
            <person name="Barnwell J.W."/>
            <person name="Escalante A.A."/>
            <person name="Carlton J.M."/>
            <person name="Tanabe K."/>
        </authorList>
    </citation>
    <scope>NUCLEOTIDE SEQUENCE</scope>
    <source>
        <strain evidence="5">Berok</strain>
    </source>
</reference>
<gene>
    <name evidence="5" type="primary">RBP2D</name>
</gene>
<feature type="coiled-coil region" evidence="1">
    <location>
        <begin position="566"/>
        <end position="610"/>
    </location>
</feature>
<dbReference type="PROSITE" id="PS51257">
    <property type="entry name" value="PROKAR_LIPOPROTEIN"/>
    <property type="match status" value="1"/>
</dbReference>
<protein>
    <submittedName>
        <fullName evidence="5">Reticulocyte-binding protein 2d</fullName>
    </submittedName>
</protein>
<feature type="domain" description="Rh5 coiled-coil" evidence="4">
    <location>
        <begin position="209"/>
        <end position="464"/>
    </location>
</feature>
<dbReference type="VEuPathDB" id="PlasmoDB:PCYB_053850"/>
<feature type="compositionally biased region" description="Low complexity" evidence="2">
    <location>
        <begin position="61"/>
        <end position="83"/>
    </location>
</feature>
<evidence type="ECO:0000259" key="4">
    <source>
        <dbReference type="Pfam" id="PF18515"/>
    </source>
</evidence>
<proteinExistence type="predicted"/>
<evidence type="ECO:0000256" key="1">
    <source>
        <dbReference type="SAM" id="Coils"/>
    </source>
</evidence>
<keyword evidence="1" id="KW-0175">Coiled coil</keyword>
<dbReference type="EMBL" id="JQ422041">
    <property type="protein sequence ID" value="AFM44722.1"/>
    <property type="molecule type" value="Genomic_DNA"/>
</dbReference>
<evidence type="ECO:0000256" key="2">
    <source>
        <dbReference type="SAM" id="MobiDB-lite"/>
    </source>
</evidence>
<dbReference type="VEuPathDB" id="PlasmoDB:PcyM_0535200"/>
<name>I6QQT6_9APIC</name>
<evidence type="ECO:0000256" key="3">
    <source>
        <dbReference type="SAM" id="SignalP"/>
    </source>
</evidence>
<dbReference type="AlphaFoldDB" id="I6QQT6"/>
<feature type="region of interest" description="Disordered" evidence="2">
    <location>
        <begin position="44"/>
        <end position="83"/>
    </location>
</feature>
<keyword evidence="3" id="KW-0732">Signal</keyword>
<feature type="signal peptide" evidence="3">
    <location>
        <begin position="1"/>
        <end position="21"/>
    </location>
</feature>
<feature type="compositionally biased region" description="Basic and acidic residues" evidence="2">
    <location>
        <begin position="46"/>
        <end position="60"/>
    </location>
</feature>
<feature type="chain" id="PRO_5005684813" evidence="3">
    <location>
        <begin position="22"/>
        <end position="622"/>
    </location>
</feature>
<organism evidence="5">
    <name type="scientific">Plasmodium cynomolgi</name>
    <dbReference type="NCBI Taxonomy" id="5827"/>
    <lineage>
        <taxon>Eukaryota</taxon>
        <taxon>Sar</taxon>
        <taxon>Alveolata</taxon>
        <taxon>Apicomplexa</taxon>
        <taxon>Aconoidasida</taxon>
        <taxon>Haemosporida</taxon>
        <taxon>Plasmodiidae</taxon>
        <taxon>Plasmodium</taxon>
        <taxon>Plasmodium (Plasmodium)</taxon>
    </lineage>
</organism>
<sequence length="622" mass="72725">MEKNILWVIFYNFLIILLASCKDTHRSKPSRLKHDHTLLPNYANLIKDDQNRQNNDKRGDSINNDNKNHNNQNNHNANNDNSINSEYLKTSHLQNSSTIVHLNDHKITINPARYSYIQRSKLYGLNPNNNKIENINNELHTVPNSFAQYFVYSNINRTIHKMGYISIFDEYNNIVSLSLPYHARVYYLMELKNYSVLYSELQFDVYSYYDPQIDKVFKGAEKNAIVCEKSIINLYNIVTRLENPGHYNNSRQNYSKERNDYERQLASLHDCLLNNHKKNYKDIIYADTTIFDSLQHIHCWSSDKCSSRLYRDMLNISMRKIHEYELKKKEEAIDKYNNTYETAVDVMNKIKNELNSSFNSDMADFVLDEIEYIIERLNAHSEKIDSASDFIKYINKENVPNEISKNEIKSNYVALGMHSGSFRFSTEHVNMLEEIFKSKEKILYDICSKFSNDLKNRITTLINSEYSSSNCSPIISTCEEAKTSLESLRTSSTKQLENRELNSKPEIALVKKSYDGKMLKLEEAIKRAQEIIKSVNEIIQFNTTETEAKKRETDNIPQYINALEKNKKLLEVIDSIKKQKQKISENSNKIKTFSEAANALKAEVEELKKGIDENQYLKKELQ</sequence>
<feature type="coiled-coil region" evidence="1">
    <location>
        <begin position="319"/>
        <end position="353"/>
    </location>
</feature>